<dbReference type="GO" id="GO:0005975">
    <property type="term" value="P:carbohydrate metabolic process"/>
    <property type="evidence" value="ECO:0007669"/>
    <property type="project" value="InterPro"/>
</dbReference>
<proteinExistence type="predicted"/>
<dbReference type="InterPro" id="IPR011330">
    <property type="entry name" value="Glyco_hydro/deAcase_b/a-brl"/>
</dbReference>
<evidence type="ECO:0000313" key="2">
    <source>
        <dbReference type="EMBL" id="SHO80803.1"/>
    </source>
</evidence>
<feature type="domain" description="NodB homology" evidence="1">
    <location>
        <begin position="54"/>
        <end position="263"/>
    </location>
</feature>
<protein>
    <recommendedName>
        <fullName evidence="1">NodB homology domain-containing protein</fullName>
    </recommendedName>
</protein>
<dbReference type="SUPFAM" id="SSF88713">
    <property type="entry name" value="Glycoside hydrolase/deacetylase"/>
    <property type="match status" value="1"/>
</dbReference>
<name>A0A1W1EIW4_9ZZZZ</name>
<dbReference type="PANTHER" id="PTHR10587:SF125">
    <property type="entry name" value="POLYSACCHARIDE DEACETYLASE YHEN-RELATED"/>
    <property type="match status" value="1"/>
</dbReference>
<evidence type="ECO:0000259" key="1">
    <source>
        <dbReference type="PROSITE" id="PS51677"/>
    </source>
</evidence>
<dbReference type="Pfam" id="PF01522">
    <property type="entry name" value="Polysacc_deac_1"/>
    <property type="match status" value="1"/>
</dbReference>
<gene>
    <name evidence="2" type="ORF">MNB_SV-15-452</name>
</gene>
<dbReference type="Gene3D" id="3.20.20.370">
    <property type="entry name" value="Glycoside hydrolase/deacetylase"/>
    <property type="match status" value="1"/>
</dbReference>
<organism evidence="2">
    <name type="scientific">hydrothermal vent metagenome</name>
    <dbReference type="NCBI Taxonomy" id="652676"/>
    <lineage>
        <taxon>unclassified sequences</taxon>
        <taxon>metagenomes</taxon>
        <taxon>ecological metagenomes</taxon>
    </lineage>
</organism>
<dbReference type="PROSITE" id="PS51677">
    <property type="entry name" value="NODB"/>
    <property type="match status" value="1"/>
</dbReference>
<accession>A0A1W1EIW4</accession>
<dbReference type="AlphaFoldDB" id="A0A1W1EIW4"/>
<dbReference type="PANTHER" id="PTHR10587">
    <property type="entry name" value="GLYCOSYL TRANSFERASE-RELATED"/>
    <property type="match status" value="1"/>
</dbReference>
<sequence length="271" mass="32066">MLKFLFALIIILSVIMINLFQNNSNHCNIDENSYIDKKFTIACNPLYKPLPNRKFIYLSFDDGPLNGSQNIDRLALKYKIYITVFIVGKHVFMNDRYHKYFDNYIKNPFIEVDNHSYSHANNQYKKFYNNPQNVFDDINKSMNILNLKNKIVRLPGRNVWAFDNRTQNIKKTKETITLLKNDGFKMMGWDIEWKYHPITKEPIGTAEEFFKKLVKRINSNDKLVTPSNIVILLHDPMFRKKSKVKELEKLITLIKANKNYVLVPLSMYPII</sequence>
<reference evidence="2" key="1">
    <citation type="submission" date="2016-10" db="EMBL/GenBank/DDBJ databases">
        <authorList>
            <person name="de Groot N.N."/>
        </authorList>
    </citation>
    <scope>NUCLEOTIDE SEQUENCE</scope>
</reference>
<dbReference type="InterPro" id="IPR002509">
    <property type="entry name" value="NODB_dom"/>
</dbReference>
<dbReference type="EMBL" id="FRYL01000021">
    <property type="protein sequence ID" value="SHO80803.1"/>
    <property type="molecule type" value="Genomic_DNA"/>
</dbReference>
<dbReference type="GO" id="GO:0016810">
    <property type="term" value="F:hydrolase activity, acting on carbon-nitrogen (but not peptide) bonds"/>
    <property type="evidence" value="ECO:0007669"/>
    <property type="project" value="InterPro"/>
</dbReference>
<dbReference type="InterPro" id="IPR050248">
    <property type="entry name" value="Polysacc_deacetylase_ArnD"/>
</dbReference>